<evidence type="ECO:0008006" key="4">
    <source>
        <dbReference type="Google" id="ProtNLM"/>
    </source>
</evidence>
<feature type="transmembrane region" description="Helical" evidence="1">
    <location>
        <begin position="110"/>
        <end position="133"/>
    </location>
</feature>
<dbReference type="Proteomes" id="UP001197247">
    <property type="component" value="Unassembled WGS sequence"/>
</dbReference>
<gene>
    <name evidence="2" type="ORF">KIH74_34880</name>
</gene>
<proteinExistence type="predicted"/>
<keyword evidence="1" id="KW-0812">Transmembrane</keyword>
<organism evidence="2 3">
    <name type="scientific">Kineosporia corallincola</name>
    <dbReference type="NCBI Taxonomy" id="2835133"/>
    <lineage>
        <taxon>Bacteria</taxon>
        <taxon>Bacillati</taxon>
        <taxon>Actinomycetota</taxon>
        <taxon>Actinomycetes</taxon>
        <taxon>Kineosporiales</taxon>
        <taxon>Kineosporiaceae</taxon>
        <taxon>Kineosporia</taxon>
    </lineage>
</organism>
<dbReference type="EMBL" id="JAHBAY010000024">
    <property type="protein sequence ID" value="MBT0774183.1"/>
    <property type="molecule type" value="Genomic_DNA"/>
</dbReference>
<keyword evidence="1" id="KW-1133">Transmembrane helix</keyword>
<reference evidence="2 3" key="1">
    <citation type="submission" date="2021-05" db="EMBL/GenBank/DDBJ databases">
        <title>Kineosporia and Streptomyces sp. nov. two new marine actinobacteria isolated from Coral.</title>
        <authorList>
            <person name="Buangrab K."/>
            <person name="Sutthacheep M."/>
            <person name="Yeemin T."/>
            <person name="Harunari E."/>
            <person name="Igarashi Y."/>
            <person name="Kanchanasin P."/>
            <person name="Tanasupawat S."/>
            <person name="Phongsopitanun W."/>
        </authorList>
    </citation>
    <scope>NUCLEOTIDE SEQUENCE [LARGE SCALE GENOMIC DNA]</scope>
    <source>
        <strain evidence="2 3">J2-2</strain>
    </source>
</reference>
<feature type="transmembrane region" description="Helical" evidence="1">
    <location>
        <begin position="145"/>
        <end position="163"/>
    </location>
</feature>
<dbReference type="InterPro" id="IPR043993">
    <property type="entry name" value="T4SS_pilin"/>
</dbReference>
<name>A0ABS5TTP3_9ACTN</name>
<comment type="caution">
    <text evidence="2">The sequence shown here is derived from an EMBL/GenBank/DDBJ whole genome shotgun (WGS) entry which is preliminary data.</text>
</comment>
<accession>A0ABS5TTP3</accession>
<keyword evidence="3" id="KW-1185">Reference proteome</keyword>
<evidence type="ECO:0000313" key="3">
    <source>
        <dbReference type="Proteomes" id="UP001197247"/>
    </source>
</evidence>
<evidence type="ECO:0000313" key="2">
    <source>
        <dbReference type="EMBL" id="MBT0774183.1"/>
    </source>
</evidence>
<protein>
    <recommendedName>
        <fullName evidence="4">Integral membrane protein</fullName>
    </recommendedName>
</protein>
<evidence type="ECO:0000256" key="1">
    <source>
        <dbReference type="SAM" id="Phobius"/>
    </source>
</evidence>
<dbReference type="RefSeq" id="WP_214160722.1">
    <property type="nucleotide sequence ID" value="NZ_JAHBAY010000024.1"/>
</dbReference>
<keyword evidence="1" id="KW-0472">Membrane</keyword>
<sequence length="175" mass="17596">MLTVAVVVPLAVLGALVVVLAAVCSVNRCLAPEPASVRPPARSVQAAAVVVPAAGHGIGAGQMIPDARALVPGREVVTAVTVQRSQAQQEPGDPGQAQDLPTVIGNATTWLRGIAATLTVLMLTVAGITRTFAREPGDMDKARTALVGACAGFAITLLAPQIVDILRGILGVSGG</sequence>
<dbReference type="Pfam" id="PF18895">
    <property type="entry name" value="T4SS_pilin"/>
    <property type="match status" value="1"/>
</dbReference>